<protein>
    <submittedName>
        <fullName evidence="1">Uncharacterized protein</fullName>
    </submittedName>
</protein>
<gene>
    <name evidence="1" type="ORF">S23_28110</name>
</gene>
<dbReference type="Proteomes" id="UP000007886">
    <property type="component" value="Chromosome"/>
</dbReference>
<organism evidence="1 2">
    <name type="scientific">Bradyrhizobium cosmicum</name>
    <dbReference type="NCBI Taxonomy" id="1404864"/>
    <lineage>
        <taxon>Bacteria</taxon>
        <taxon>Pseudomonadati</taxon>
        <taxon>Pseudomonadota</taxon>
        <taxon>Alphaproteobacteria</taxon>
        <taxon>Hyphomicrobiales</taxon>
        <taxon>Nitrobacteraceae</taxon>
        <taxon>Bradyrhizobium</taxon>
    </lineage>
</organism>
<dbReference type="RefSeq" id="WP_015685343.1">
    <property type="nucleotide sequence ID" value="NC_017082.1"/>
</dbReference>
<evidence type="ECO:0000313" key="2">
    <source>
        <dbReference type="Proteomes" id="UP000007886"/>
    </source>
</evidence>
<name>A0AAI8MDM4_9BRAD</name>
<reference evidence="1 2" key="1">
    <citation type="journal article" date="2012" name="Microbes Environ.">
        <title>Complete genome sequence of Bradyrhizobium sp. S23321: insights into symbiosis evolution in soil oligotrophs.</title>
        <authorList>
            <person name="Okubo T."/>
            <person name="Tsukui T."/>
            <person name="Maita H."/>
            <person name="Okamoto S."/>
            <person name="Oshima K."/>
            <person name="Fujisawa T."/>
            <person name="Saito A."/>
            <person name="Futamata H."/>
            <person name="Hattori R."/>
            <person name="Shimomura Y."/>
            <person name="Haruta S."/>
            <person name="Morimoto S."/>
            <person name="Wang Y."/>
            <person name="Sakai Y."/>
            <person name="Hattori M."/>
            <person name="Aizawa S."/>
            <person name="Nagashima K.V.P."/>
            <person name="Masuda S."/>
            <person name="Hattori T."/>
            <person name="Yamashita A."/>
            <person name="Bao Z."/>
            <person name="Hayatsu M."/>
            <person name="Kajiya-Kanegae H."/>
            <person name="Yoshinaga I."/>
            <person name="Sakamoto K."/>
            <person name="Toyota K."/>
            <person name="Nakao M."/>
            <person name="Kohara M."/>
            <person name="Anda M."/>
            <person name="Niwa R."/>
            <person name="Jung-Hwan P."/>
            <person name="Sameshima-Saito R."/>
            <person name="Tokuda S."/>
            <person name="Yamamoto S."/>
            <person name="Yamamoto S."/>
            <person name="Yokoyama T."/>
            <person name="Akutsu T."/>
            <person name="Nakamura Y."/>
            <person name="Nakahira-Yanaka Y."/>
            <person name="Takada Hoshino Y."/>
            <person name="Hirakawa H."/>
            <person name="Mitsui H."/>
            <person name="Terasawa K."/>
            <person name="Itakura M."/>
            <person name="Sato S."/>
            <person name="Ikeda-Ohtsubo W."/>
            <person name="Sakakura N."/>
            <person name="Kaminuma E."/>
            <person name="Minamisawa K."/>
        </authorList>
    </citation>
    <scope>NUCLEOTIDE SEQUENCE [LARGE SCALE GENOMIC DNA]</scope>
    <source>
        <strain evidence="1 2">S23321</strain>
    </source>
</reference>
<dbReference type="KEGG" id="brs:S23_28110"/>
<sequence>MYPRAETFRLSDVEYRITEEGKKARQIKVADYLQFPGSDMFHHVSAVRGDSVSLIDRDGKTSQAFASDIDNCWIEP</sequence>
<keyword evidence="2" id="KW-1185">Reference proteome</keyword>
<dbReference type="AlphaFoldDB" id="A0AAI8MDM4"/>
<accession>A0AAI8MDM4</accession>
<evidence type="ECO:0000313" key="1">
    <source>
        <dbReference type="EMBL" id="BAL76023.1"/>
    </source>
</evidence>
<proteinExistence type="predicted"/>
<dbReference type="EMBL" id="AP012279">
    <property type="protein sequence ID" value="BAL76023.1"/>
    <property type="molecule type" value="Genomic_DNA"/>
</dbReference>